<accession>A0A8J6NGC0</accession>
<evidence type="ECO:0000256" key="1">
    <source>
        <dbReference type="SAM" id="Coils"/>
    </source>
</evidence>
<dbReference type="InterPro" id="IPR011109">
    <property type="entry name" value="DNA_bind_recombinase_dom"/>
</dbReference>
<dbReference type="Gene3D" id="3.90.1750.20">
    <property type="entry name" value="Putative Large Serine Recombinase, Chain B, Domain 2"/>
    <property type="match status" value="1"/>
</dbReference>
<protein>
    <submittedName>
        <fullName evidence="3">Recombinase family protein</fullName>
    </submittedName>
</protein>
<dbReference type="PANTHER" id="PTHR30461:SF23">
    <property type="entry name" value="DNA RECOMBINASE-RELATED"/>
    <property type="match status" value="1"/>
</dbReference>
<dbReference type="PANTHER" id="PTHR30461">
    <property type="entry name" value="DNA-INVERTASE FROM LAMBDOID PROPHAGE"/>
    <property type="match status" value="1"/>
</dbReference>
<dbReference type="SMART" id="SM00857">
    <property type="entry name" value="Resolvase"/>
    <property type="match status" value="1"/>
</dbReference>
<name>A0A8J6NGC0_9CHLR</name>
<reference evidence="3 4" key="1">
    <citation type="submission" date="2020-08" db="EMBL/GenBank/DDBJ databases">
        <title>Bridging the membrane lipid divide: bacteria of the FCB group superphylum have the potential to synthesize archaeal ether lipids.</title>
        <authorList>
            <person name="Villanueva L."/>
            <person name="Von Meijenfeldt F.A.B."/>
            <person name="Westbye A.B."/>
            <person name="Yadav S."/>
            <person name="Hopmans E.C."/>
            <person name="Dutilh B.E."/>
            <person name="Sinninghe Damste J.S."/>
        </authorList>
    </citation>
    <scope>NUCLEOTIDE SEQUENCE [LARGE SCALE GENOMIC DNA]</scope>
    <source>
        <strain evidence="3">NIOZ-UU36</strain>
    </source>
</reference>
<dbReference type="CDD" id="cd00338">
    <property type="entry name" value="Ser_Recombinase"/>
    <property type="match status" value="1"/>
</dbReference>
<dbReference type="InterPro" id="IPR036162">
    <property type="entry name" value="Resolvase-like_N_sf"/>
</dbReference>
<feature type="domain" description="Resolvase/invertase-type recombinase catalytic" evidence="2">
    <location>
        <begin position="6"/>
        <end position="164"/>
    </location>
</feature>
<gene>
    <name evidence="3" type="ORF">H8E29_00200</name>
</gene>
<dbReference type="InterPro" id="IPR006119">
    <property type="entry name" value="Resolv_N"/>
</dbReference>
<proteinExistence type="predicted"/>
<dbReference type="Gene3D" id="3.40.50.1390">
    <property type="entry name" value="Resolvase, N-terminal catalytic domain"/>
    <property type="match status" value="1"/>
</dbReference>
<organism evidence="3 4">
    <name type="scientific">Candidatus Desulfolinea nitratireducens</name>
    <dbReference type="NCBI Taxonomy" id="2841698"/>
    <lineage>
        <taxon>Bacteria</taxon>
        <taxon>Bacillati</taxon>
        <taxon>Chloroflexota</taxon>
        <taxon>Anaerolineae</taxon>
        <taxon>Anaerolineales</taxon>
        <taxon>Anaerolineales incertae sedis</taxon>
        <taxon>Candidatus Desulfolinea</taxon>
    </lineage>
</organism>
<comment type="caution">
    <text evidence="3">The sequence shown here is derived from an EMBL/GenBank/DDBJ whole genome shotgun (WGS) entry which is preliminary data.</text>
</comment>
<evidence type="ECO:0000313" key="4">
    <source>
        <dbReference type="Proteomes" id="UP000614469"/>
    </source>
</evidence>
<dbReference type="InterPro" id="IPR038109">
    <property type="entry name" value="DNA_bind_recomb_sf"/>
</dbReference>
<feature type="coiled-coil region" evidence="1">
    <location>
        <begin position="423"/>
        <end position="476"/>
    </location>
</feature>
<dbReference type="SUPFAM" id="SSF53041">
    <property type="entry name" value="Resolvase-like"/>
    <property type="match status" value="1"/>
</dbReference>
<dbReference type="GO" id="GO:0003677">
    <property type="term" value="F:DNA binding"/>
    <property type="evidence" value="ECO:0007669"/>
    <property type="project" value="InterPro"/>
</dbReference>
<dbReference type="InterPro" id="IPR050639">
    <property type="entry name" value="SSR_resolvase"/>
</dbReference>
<dbReference type="PROSITE" id="PS51736">
    <property type="entry name" value="RECOMBINASES_3"/>
    <property type="match status" value="1"/>
</dbReference>
<dbReference type="AlphaFoldDB" id="A0A8J6NGC0"/>
<dbReference type="GO" id="GO:0000150">
    <property type="term" value="F:DNA strand exchange activity"/>
    <property type="evidence" value="ECO:0007669"/>
    <property type="project" value="InterPro"/>
</dbReference>
<keyword evidence="1" id="KW-0175">Coiled coil</keyword>
<dbReference type="Proteomes" id="UP000614469">
    <property type="component" value="Unassembled WGS sequence"/>
</dbReference>
<evidence type="ECO:0000313" key="3">
    <source>
        <dbReference type="EMBL" id="MBC8333663.1"/>
    </source>
</evidence>
<sequence>MEIQQRAAIYIRTSSETQGEGVSPIEQENDCQLLAKENGLIVVHVYRDIEKYRVKNKLVEPSGLRSDRPGLLVMLQDASRRDFDVIIAWREDRLYRGLRAMLMVLESIQRYKITVMLAKETFDPKIAPIRAWIAQMELESMRERMTMGVIARLKAGKANTGQDRYGYTRIGENIHIIEEEAKWVRQIFAWYTQKIPLMQIRKRLIDTNAPQKACNIPRRVQWSRSSIQAILGSAEEYAYGLKTYSRAGQTFHIPVTPIIDMPTYELFVKMREENKTYSKHRKKNDYLLSGHLKCACNLTWRARTTTHRRSRKGEWVERKTPISTYFCPQPHKELRPPDCPKSMNAKDAESQVWEKLYKFVINPDFLLAQAKELVHQLQQNYEFLQHIQKELLKALDEQSQKRQQVITDARKTRRDDDAFAELMRELYGEEERLKSRLATIEQELKAYTEMDWETKVNDYVKNLQASIEELNNANSKSPDEQHRIFLLKKQLVDELLAEATIDSERHIKVAFRAKINDFAVSKEILKFPNRGEIVTWL</sequence>
<dbReference type="Pfam" id="PF07508">
    <property type="entry name" value="Recombinase"/>
    <property type="match status" value="1"/>
</dbReference>
<evidence type="ECO:0000259" key="2">
    <source>
        <dbReference type="PROSITE" id="PS51736"/>
    </source>
</evidence>
<dbReference type="Pfam" id="PF00239">
    <property type="entry name" value="Resolvase"/>
    <property type="match status" value="1"/>
</dbReference>
<dbReference type="EMBL" id="JACNJN010000013">
    <property type="protein sequence ID" value="MBC8333663.1"/>
    <property type="molecule type" value="Genomic_DNA"/>
</dbReference>